<name>A0AAE0BDR8_9CHLO</name>
<protein>
    <recommendedName>
        <fullName evidence="3">Superoxide dismutase</fullName>
    </recommendedName>
</protein>
<proteinExistence type="predicted"/>
<dbReference type="Gene3D" id="1.20.120.400">
    <property type="entry name" value="Nickel-containing superoxide dismutase"/>
    <property type="match status" value="1"/>
</dbReference>
<dbReference type="GO" id="GO:0016151">
    <property type="term" value="F:nickel cation binding"/>
    <property type="evidence" value="ECO:0007669"/>
    <property type="project" value="InterPro"/>
</dbReference>
<dbReference type="AlphaFoldDB" id="A0AAE0BDR8"/>
<keyword evidence="2" id="KW-1185">Reference proteome</keyword>
<dbReference type="EMBL" id="LGRX02035475">
    <property type="protein sequence ID" value="KAK3234731.1"/>
    <property type="molecule type" value="Genomic_DNA"/>
</dbReference>
<dbReference type="Pfam" id="PF09055">
    <property type="entry name" value="Sod_Ni"/>
    <property type="match status" value="1"/>
</dbReference>
<accession>A0AAE0BDR8</accession>
<evidence type="ECO:0000313" key="1">
    <source>
        <dbReference type="EMBL" id="KAK3234731.1"/>
    </source>
</evidence>
<dbReference type="Proteomes" id="UP001190700">
    <property type="component" value="Unassembled WGS sequence"/>
</dbReference>
<dbReference type="InterPro" id="IPR036502">
    <property type="entry name" value="NiSOD_sf"/>
</dbReference>
<evidence type="ECO:0000313" key="2">
    <source>
        <dbReference type="Proteomes" id="UP001190700"/>
    </source>
</evidence>
<gene>
    <name evidence="1" type="ORF">CYMTET_55020</name>
</gene>
<dbReference type="InterPro" id="IPR014123">
    <property type="entry name" value="Superoxide_dismutase_Ni-type"/>
</dbReference>
<dbReference type="GO" id="GO:0004784">
    <property type="term" value="F:superoxide dismutase activity"/>
    <property type="evidence" value="ECO:0007669"/>
    <property type="project" value="InterPro"/>
</dbReference>
<dbReference type="SUPFAM" id="SSF109770">
    <property type="entry name" value="Nickel-containing superoxide dismutase, NiSOD"/>
    <property type="match status" value="1"/>
</dbReference>
<comment type="caution">
    <text evidence="1">The sequence shown here is derived from an EMBL/GenBank/DDBJ whole genome shotgun (WGS) entry which is preliminary data.</text>
</comment>
<sequence>MASTSFASKSAVFFRPNTAKTVRANKPVVARKALKVVSHCQVPCGIFDDSRQIAKLKEDVATIRKAQTEMGDIGDASTVDSQNTFARWVIYKEKHADDIINEIGYYFMCQRFPKFEFASTEDYNAALAAHHAVMVAAMKAKQGTATSTCDALDSAIDAVSALPMYNQ</sequence>
<reference evidence="1 2" key="1">
    <citation type="journal article" date="2015" name="Genome Biol. Evol.">
        <title>Comparative Genomics of a Bacterivorous Green Alga Reveals Evolutionary Causalities and Consequences of Phago-Mixotrophic Mode of Nutrition.</title>
        <authorList>
            <person name="Burns J.A."/>
            <person name="Paasch A."/>
            <person name="Narechania A."/>
            <person name="Kim E."/>
        </authorList>
    </citation>
    <scope>NUCLEOTIDE SEQUENCE [LARGE SCALE GENOMIC DNA]</scope>
    <source>
        <strain evidence="1 2">PLY_AMNH</strain>
    </source>
</reference>
<evidence type="ECO:0008006" key="3">
    <source>
        <dbReference type="Google" id="ProtNLM"/>
    </source>
</evidence>
<organism evidence="1 2">
    <name type="scientific">Cymbomonas tetramitiformis</name>
    <dbReference type="NCBI Taxonomy" id="36881"/>
    <lineage>
        <taxon>Eukaryota</taxon>
        <taxon>Viridiplantae</taxon>
        <taxon>Chlorophyta</taxon>
        <taxon>Pyramimonadophyceae</taxon>
        <taxon>Pyramimonadales</taxon>
        <taxon>Pyramimonadaceae</taxon>
        <taxon>Cymbomonas</taxon>
    </lineage>
</organism>